<dbReference type="Pfam" id="PF07676">
    <property type="entry name" value="PD40"/>
    <property type="match status" value="4"/>
</dbReference>
<dbReference type="KEGG" id="agv:OJF2_44530"/>
<evidence type="ECO:0000313" key="3">
    <source>
        <dbReference type="EMBL" id="QEH35896.1"/>
    </source>
</evidence>
<accession>A0A5B9W5F3</accession>
<dbReference type="EMBL" id="CP042997">
    <property type="protein sequence ID" value="QEH35896.1"/>
    <property type="molecule type" value="Genomic_DNA"/>
</dbReference>
<dbReference type="InterPro" id="IPR011659">
    <property type="entry name" value="WD40"/>
</dbReference>
<sequence length="670" mass="71458" precursor="true">MRISSNYRHAAGLAVLFLGMIGARPASAQQARPPAPDGPGADVREAVDRLAEGLKAAPLVRPEGTDCFRLFVADVETGEAAPVVEEPEKGRTRCGSPCWSPDGRKILFHAAPLDLWQLSRIEALELVGDRPRVVDLGSGRFPSFGPDGATIALSLVRRADSKDAPGVWTMRADGGGRRWAGGQGKPIWSPDGRRILVVHPGASSPPSLMDAAGRGYRPITLEGRRIFSVPAWASPDTIVAAVGGESPEAIAVVDVADPDRATVREVLWRRSDGPDVEPGEVAYSPETGRCVFVGAGPGGMATYAMRRGDPAPPRRLERGGYDPNLGGLALSPGGRYLLFHTDNADRPMGRPPRVAMPGRDDRSPAAEAARLVAALGRDPVLRPQGSDRDRVYLMDVASKRLWTVLDEPARRLSFCGSLSWTADGRRVFLDASPLGLYQMAHIKSVELRDGRPALIEHKPGNCPSLSPDGEQIAYLANSGGDSSEEPGAWVMRADGSGAHPLGVYGPPLWSPDGSKLLITGFGSPIHAFLHDVQAGVSQRVRLDGGKLIAAPEWAGEDLLLAILEVGTSREIALLDVAKPWRASVKRILFQAPARGGLVPSDAVYDKRSGRCLFAADEAGRMGLYEVQPAGPEPPRRIDAVSAAPMIADLALSPDGRYLLFRSNAPDRGPR</sequence>
<keyword evidence="4" id="KW-1185">Reference proteome</keyword>
<gene>
    <name evidence="3" type="ORF">OJF2_44530</name>
</gene>
<dbReference type="RefSeq" id="WP_148595637.1">
    <property type="nucleotide sequence ID" value="NZ_CP042997.1"/>
</dbReference>
<organism evidence="3 4">
    <name type="scientific">Aquisphaera giovannonii</name>
    <dbReference type="NCBI Taxonomy" id="406548"/>
    <lineage>
        <taxon>Bacteria</taxon>
        <taxon>Pseudomonadati</taxon>
        <taxon>Planctomycetota</taxon>
        <taxon>Planctomycetia</taxon>
        <taxon>Isosphaerales</taxon>
        <taxon>Isosphaeraceae</taxon>
        <taxon>Aquisphaera</taxon>
    </lineage>
</organism>
<dbReference type="InterPro" id="IPR011042">
    <property type="entry name" value="6-blade_b-propeller_TolB-like"/>
</dbReference>
<protein>
    <submittedName>
        <fullName evidence="3">Translocation protein TolB</fullName>
    </submittedName>
</protein>
<dbReference type="Proteomes" id="UP000324233">
    <property type="component" value="Chromosome"/>
</dbReference>
<reference evidence="3 4" key="1">
    <citation type="submission" date="2019-08" db="EMBL/GenBank/DDBJ databases">
        <title>Deep-cultivation of Planctomycetes and their phenomic and genomic characterization uncovers novel biology.</title>
        <authorList>
            <person name="Wiegand S."/>
            <person name="Jogler M."/>
            <person name="Boedeker C."/>
            <person name="Pinto D."/>
            <person name="Vollmers J."/>
            <person name="Rivas-Marin E."/>
            <person name="Kohn T."/>
            <person name="Peeters S.H."/>
            <person name="Heuer A."/>
            <person name="Rast P."/>
            <person name="Oberbeckmann S."/>
            <person name="Bunk B."/>
            <person name="Jeske O."/>
            <person name="Meyerdierks A."/>
            <person name="Storesund J.E."/>
            <person name="Kallscheuer N."/>
            <person name="Luecker S."/>
            <person name="Lage O.M."/>
            <person name="Pohl T."/>
            <person name="Merkel B.J."/>
            <person name="Hornburger P."/>
            <person name="Mueller R.-W."/>
            <person name="Bruemmer F."/>
            <person name="Labrenz M."/>
            <person name="Spormann A.M."/>
            <person name="Op den Camp H."/>
            <person name="Overmann J."/>
            <person name="Amann R."/>
            <person name="Jetten M.S.M."/>
            <person name="Mascher T."/>
            <person name="Medema M.H."/>
            <person name="Devos D.P."/>
            <person name="Kaster A.-K."/>
            <person name="Ovreas L."/>
            <person name="Rohde M."/>
            <person name="Galperin M.Y."/>
            <person name="Jogler C."/>
        </authorList>
    </citation>
    <scope>NUCLEOTIDE SEQUENCE [LARGE SCALE GENOMIC DNA]</scope>
    <source>
        <strain evidence="3 4">OJF2</strain>
    </source>
</reference>
<evidence type="ECO:0000256" key="2">
    <source>
        <dbReference type="SAM" id="SignalP"/>
    </source>
</evidence>
<dbReference type="OrthoDB" id="286829at2"/>
<feature type="region of interest" description="Disordered" evidence="1">
    <location>
        <begin position="341"/>
        <end position="365"/>
    </location>
</feature>
<dbReference type="SUPFAM" id="SSF82171">
    <property type="entry name" value="DPP6 N-terminal domain-like"/>
    <property type="match status" value="1"/>
</dbReference>
<dbReference type="SUPFAM" id="SSF69304">
    <property type="entry name" value="Tricorn protease N-terminal domain"/>
    <property type="match status" value="1"/>
</dbReference>
<dbReference type="AlphaFoldDB" id="A0A5B9W5F3"/>
<evidence type="ECO:0000256" key="1">
    <source>
        <dbReference type="SAM" id="MobiDB-lite"/>
    </source>
</evidence>
<feature type="chain" id="PRO_5022692960" evidence="2">
    <location>
        <begin position="29"/>
        <end position="670"/>
    </location>
</feature>
<name>A0A5B9W5F3_9BACT</name>
<evidence type="ECO:0000313" key="4">
    <source>
        <dbReference type="Proteomes" id="UP000324233"/>
    </source>
</evidence>
<dbReference type="Gene3D" id="2.120.10.30">
    <property type="entry name" value="TolB, C-terminal domain"/>
    <property type="match status" value="2"/>
</dbReference>
<keyword evidence="2" id="KW-0732">Signal</keyword>
<feature type="signal peptide" evidence="2">
    <location>
        <begin position="1"/>
        <end position="28"/>
    </location>
</feature>
<proteinExistence type="predicted"/>